<evidence type="ECO:0000259" key="1">
    <source>
        <dbReference type="Pfam" id="PF11575"/>
    </source>
</evidence>
<dbReference type="EMBL" id="RDBF01000004">
    <property type="protein sequence ID" value="RLV56242.1"/>
    <property type="molecule type" value="Genomic_DNA"/>
</dbReference>
<protein>
    <submittedName>
        <fullName evidence="2">(2Fe-2S)-binding protein</fullName>
    </submittedName>
</protein>
<organism evidence="2 3">
    <name type="scientific">Aeromicrobium phragmitis</name>
    <dbReference type="NCBI Taxonomy" id="2478914"/>
    <lineage>
        <taxon>Bacteria</taxon>
        <taxon>Bacillati</taxon>
        <taxon>Actinomycetota</taxon>
        <taxon>Actinomycetes</taxon>
        <taxon>Propionibacteriales</taxon>
        <taxon>Nocardioidaceae</taxon>
        <taxon>Aeromicrobium</taxon>
    </lineage>
</organism>
<accession>A0A3L8PQD2</accession>
<dbReference type="AlphaFoldDB" id="A0A3L8PQD2"/>
<sequence>MGDLDGTLAALAALGPFFAVDRYEPHGDWAPLSTLLEPGPLETRVEHTAGALGLGDAADDVRVAASTVALGLFSQLVSPVLGATATATPPPTITLDRTWWRPADSGPWMLAVECIGDVEPMASALTGAVAPLVERFAEAFSLSRIVLWGNAASAAFGAVAALHRVGADPASRATRLALDALRREPLHGHGEIVDRRFVRNSCCLYYRTPGGGYCGDCVLAQG</sequence>
<feature type="domain" description="Ferric siderophore reductase C-terminal" evidence="1">
    <location>
        <begin position="199"/>
        <end position="219"/>
    </location>
</feature>
<evidence type="ECO:0000313" key="3">
    <source>
        <dbReference type="Proteomes" id="UP000282515"/>
    </source>
</evidence>
<reference evidence="2 3" key="1">
    <citation type="submission" date="2018-10" db="EMBL/GenBank/DDBJ databases">
        <title>Aeromicrobium sp. 9W16Y-2 whole genome shotgun sequence.</title>
        <authorList>
            <person name="Li F."/>
        </authorList>
    </citation>
    <scope>NUCLEOTIDE SEQUENCE [LARGE SCALE GENOMIC DNA]</scope>
    <source>
        <strain evidence="2 3">9W16Y-2</strain>
    </source>
</reference>
<keyword evidence="3" id="KW-1185">Reference proteome</keyword>
<proteinExistence type="predicted"/>
<gene>
    <name evidence="2" type="ORF">D9V41_07360</name>
</gene>
<name>A0A3L8PQD2_9ACTN</name>
<dbReference type="InterPro" id="IPR024726">
    <property type="entry name" value="FhuF_C"/>
</dbReference>
<comment type="caution">
    <text evidence="2">The sequence shown here is derived from an EMBL/GenBank/DDBJ whole genome shotgun (WGS) entry which is preliminary data.</text>
</comment>
<dbReference type="OrthoDB" id="3290158at2"/>
<dbReference type="RefSeq" id="WP_121793901.1">
    <property type="nucleotide sequence ID" value="NZ_RDBF01000004.1"/>
</dbReference>
<dbReference type="Proteomes" id="UP000282515">
    <property type="component" value="Unassembled WGS sequence"/>
</dbReference>
<dbReference type="Pfam" id="PF11575">
    <property type="entry name" value="FhuF_C"/>
    <property type="match status" value="1"/>
</dbReference>
<evidence type="ECO:0000313" key="2">
    <source>
        <dbReference type="EMBL" id="RLV56242.1"/>
    </source>
</evidence>
<dbReference type="GO" id="GO:0051537">
    <property type="term" value="F:2 iron, 2 sulfur cluster binding"/>
    <property type="evidence" value="ECO:0007669"/>
    <property type="project" value="InterPro"/>
</dbReference>